<protein>
    <recommendedName>
        <fullName evidence="4">Spindle assembly abnormal protein 6 N-terminal domain-containing protein</fullName>
    </recommendedName>
</protein>
<evidence type="ECO:0000256" key="1">
    <source>
        <dbReference type="SAM" id="Coils"/>
    </source>
</evidence>
<keyword evidence="1" id="KW-0175">Coiled coil</keyword>
<evidence type="ECO:0000313" key="2">
    <source>
        <dbReference type="EnsemblMetazoa" id="Aqu2.1.03217_001"/>
    </source>
</evidence>
<feature type="coiled-coil region" evidence="1">
    <location>
        <begin position="186"/>
        <end position="263"/>
    </location>
</feature>
<reference evidence="2" key="2">
    <citation type="submission" date="2017-05" db="UniProtKB">
        <authorList>
            <consortium name="EnsemblMetazoa"/>
        </authorList>
    </citation>
    <scope>IDENTIFICATION</scope>
</reference>
<organism evidence="2">
    <name type="scientific">Amphimedon queenslandica</name>
    <name type="common">Sponge</name>
    <dbReference type="NCBI Taxonomy" id="400682"/>
    <lineage>
        <taxon>Eukaryota</taxon>
        <taxon>Metazoa</taxon>
        <taxon>Porifera</taxon>
        <taxon>Demospongiae</taxon>
        <taxon>Heteroscleromorpha</taxon>
        <taxon>Haplosclerida</taxon>
        <taxon>Niphatidae</taxon>
        <taxon>Amphimedon</taxon>
    </lineage>
</organism>
<gene>
    <name evidence="2" type="primary">109592390</name>
</gene>
<reference evidence="3" key="1">
    <citation type="journal article" date="2010" name="Nature">
        <title>The Amphimedon queenslandica genome and the evolution of animal complexity.</title>
        <authorList>
            <person name="Srivastava M."/>
            <person name="Simakov O."/>
            <person name="Chapman J."/>
            <person name="Fahey B."/>
            <person name="Gauthier M.E."/>
            <person name="Mitros T."/>
            <person name="Richards G.S."/>
            <person name="Conaco C."/>
            <person name="Dacre M."/>
            <person name="Hellsten U."/>
            <person name="Larroux C."/>
            <person name="Putnam N.H."/>
            <person name="Stanke M."/>
            <person name="Adamska M."/>
            <person name="Darling A."/>
            <person name="Degnan S.M."/>
            <person name="Oakley T.H."/>
            <person name="Plachetzki D.C."/>
            <person name="Zhai Y."/>
            <person name="Adamski M."/>
            <person name="Calcino A."/>
            <person name="Cummins S.F."/>
            <person name="Goodstein D.M."/>
            <person name="Harris C."/>
            <person name="Jackson D.J."/>
            <person name="Leys S.P."/>
            <person name="Shu S."/>
            <person name="Woodcroft B.J."/>
            <person name="Vervoort M."/>
            <person name="Kosik K.S."/>
            <person name="Manning G."/>
            <person name="Degnan B.M."/>
            <person name="Rokhsar D.S."/>
        </authorList>
    </citation>
    <scope>NUCLEOTIDE SEQUENCE [LARGE SCALE GENOMIC DNA]</scope>
</reference>
<dbReference type="EnsemblMetazoa" id="Aqu2.1.03217_001">
    <property type="protein sequence ID" value="Aqu2.1.03217_001"/>
    <property type="gene ID" value="Aqu2.1.03217"/>
</dbReference>
<name>A0A1X7SM78_AMPQE</name>
<sequence length="280" mass="32014">MKLSQCLNETVSYPSPLECERITIFVDKDANESVFNDVQRISSALFENSSRHIKLNVIRDGDSFTITCSFPLILSEQLITAALNNIDVLKENKVKRLTIGYCTVYEVNDTSTPSKCGLMKQLMLSLSVQLINSTEEVTTLNEENIAVKTEAESCKELLDTKIKMLKASLSENEKLKIKATETNQLLQEKVSHLTEHEEENEKLKEIKELLEEQLVLFQSQEEEFIQEGSLLETIEIQKHDEEIQQLKIQLASYQKQKESEEKSFAEIMKLQSATDKDESK</sequence>
<dbReference type="KEGG" id="aqu:109592390"/>
<proteinExistence type="predicted"/>
<accession>A0A1X7SM78</accession>
<evidence type="ECO:0000313" key="3">
    <source>
        <dbReference type="Proteomes" id="UP000007879"/>
    </source>
</evidence>
<keyword evidence="3" id="KW-1185">Reference proteome</keyword>
<dbReference type="InParanoid" id="A0A1X7SM78"/>
<dbReference type="EnsemblMetazoa" id="XM_020007845.1">
    <property type="protein sequence ID" value="XP_019863404.1"/>
    <property type="gene ID" value="LOC109592390"/>
</dbReference>
<evidence type="ECO:0008006" key="4">
    <source>
        <dbReference type="Google" id="ProtNLM"/>
    </source>
</evidence>
<dbReference type="Proteomes" id="UP000007879">
    <property type="component" value="Unassembled WGS sequence"/>
</dbReference>
<dbReference type="AlphaFoldDB" id="A0A1X7SM78"/>